<dbReference type="Gene3D" id="3.40.50.300">
    <property type="entry name" value="P-loop containing nucleotide triphosphate hydrolases"/>
    <property type="match status" value="2"/>
</dbReference>
<dbReference type="PANTHER" id="PTHR30121:SF6">
    <property type="entry name" value="SLR6007 PROTEIN"/>
    <property type="match status" value="1"/>
</dbReference>
<dbReference type="EMBL" id="QSND01000002">
    <property type="protein sequence ID" value="KAA6451331.1"/>
    <property type="molecule type" value="Genomic_DNA"/>
</dbReference>
<dbReference type="InterPro" id="IPR051162">
    <property type="entry name" value="T4SS_component"/>
</dbReference>
<dbReference type="PANTHER" id="PTHR30121">
    <property type="entry name" value="UNCHARACTERIZED PROTEIN YJGR-RELATED"/>
    <property type="match status" value="1"/>
</dbReference>
<name>A0A5M8RU87_9BACI</name>
<organism evidence="1 2">
    <name type="scientific">Bacillus swezeyi</name>
    <dbReference type="NCBI Taxonomy" id="1925020"/>
    <lineage>
        <taxon>Bacteria</taxon>
        <taxon>Bacillati</taxon>
        <taxon>Bacillota</taxon>
        <taxon>Bacilli</taxon>
        <taxon>Bacillales</taxon>
        <taxon>Bacillaceae</taxon>
        <taxon>Bacillus</taxon>
    </lineage>
</organism>
<evidence type="ECO:0000313" key="2">
    <source>
        <dbReference type="Proteomes" id="UP000324326"/>
    </source>
</evidence>
<protein>
    <submittedName>
        <fullName evidence="1">Type IV secretion system protein VirB4</fullName>
    </submittedName>
</protein>
<comment type="caution">
    <text evidence="1">The sequence shown here is derived from an EMBL/GenBank/DDBJ whole genome shotgun (WGS) entry which is preliminary data.</text>
</comment>
<dbReference type="Proteomes" id="UP000324326">
    <property type="component" value="Unassembled WGS sequence"/>
</dbReference>
<accession>A0A5M8RU87</accession>
<proteinExistence type="predicted"/>
<evidence type="ECO:0000313" key="1">
    <source>
        <dbReference type="EMBL" id="KAA6451331.1"/>
    </source>
</evidence>
<dbReference type="RefSeq" id="WP_148957222.1">
    <property type="nucleotide sequence ID" value="NZ_QSND01000002.1"/>
</dbReference>
<gene>
    <name evidence="1" type="ORF">DX927_11180</name>
</gene>
<sequence>MELKSGKLFSYLTKKRTAEQEEQNQKKKKYDPEFLAAIQPQGGISFQDKFVKKGDGYETCIQVYDYPARVNDKWLKKIFTMRNVVSVADISTMKRDETVAAINKSLVEQRMRMGNEKHASAKMDAEQTHSDLQRLYQQISTMGEVIKLVHLRFYVHAKTAMELEKAVADILTELDAQSFKGTVFLNEQEYEWRSKFSSYQEQAAYINNREGKGMPALTLAAGLPFHYSELNDPRGSYLGTTFTGGNVIFDLFHKDKKRRFYNAVFIGQMGSGKSTGLKKLLLDNALRQNFIRGFDVTGEFETLVKALNGKMIALDGSDGYINPLQIIKSAMDGKEKRSFAELEKHSFLQHLSKVAIFYRFLSPQSSDSDIQEFKKILREFYETLGFLEKLQSTGVTTLSSHEYPIFSDLLDYIKNVLYSDVTNKIIRTELSPTRAERLEKIELVIDGIVESFGHIFNGHTTIDDVTNEQIVFFSVKSLRSLEKEVFNAQMFNTLNLIWDNLIQIGEPQRKAIYQDGFDFDAVKRLLVIIDEAHLIINPENMLAVNFLTEFAREARKYFGGLIFASQSIRDFVPESSSNEVASKIKVLFELTQYKFIMQQDSNSLDTLREIFQGQLSESELTTIPLLSQGECVLAINGLKNLTLQVEASDEEITLFEGGL</sequence>
<dbReference type="InterPro" id="IPR027417">
    <property type="entry name" value="P-loop_NTPase"/>
</dbReference>
<reference evidence="1 2" key="1">
    <citation type="submission" date="2018-08" db="EMBL/GenBank/DDBJ databases">
        <title>Bacillus phenotypic plasticity.</title>
        <authorList>
            <person name="Hurtado E."/>
        </authorList>
    </citation>
    <scope>NUCLEOTIDE SEQUENCE [LARGE SCALE GENOMIC DNA]</scope>
    <source>
        <strain evidence="1 2">427</strain>
    </source>
</reference>
<dbReference type="AlphaFoldDB" id="A0A5M8RU87"/>
<dbReference type="SUPFAM" id="SSF52540">
    <property type="entry name" value="P-loop containing nucleoside triphosphate hydrolases"/>
    <property type="match status" value="1"/>
</dbReference>